<dbReference type="InterPro" id="IPR000873">
    <property type="entry name" value="AMP-dep_synth/lig_dom"/>
</dbReference>
<evidence type="ECO:0000259" key="1">
    <source>
        <dbReference type="Pfam" id="PF00501"/>
    </source>
</evidence>
<dbReference type="OrthoDB" id="8685096at2"/>
<keyword evidence="3" id="KW-1185">Reference proteome</keyword>
<evidence type="ECO:0000313" key="2">
    <source>
        <dbReference type="EMBL" id="NYT86374.1"/>
    </source>
</evidence>
<dbReference type="RefSeq" id="WP_130040310.1">
    <property type="nucleotide sequence ID" value="NZ_JACCEV010000003.1"/>
</dbReference>
<evidence type="ECO:0000313" key="3">
    <source>
        <dbReference type="Proteomes" id="UP000554144"/>
    </source>
</evidence>
<dbReference type="Pfam" id="PF00501">
    <property type="entry name" value="AMP-binding"/>
    <property type="match status" value="1"/>
</dbReference>
<organism evidence="2 3">
    <name type="scientific">Pollutimonas harenae</name>
    <dbReference type="NCBI Taxonomy" id="657015"/>
    <lineage>
        <taxon>Bacteria</taxon>
        <taxon>Pseudomonadati</taxon>
        <taxon>Pseudomonadota</taxon>
        <taxon>Betaproteobacteria</taxon>
        <taxon>Burkholderiales</taxon>
        <taxon>Alcaligenaceae</taxon>
        <taxon>Pollutimonas</taxon>
    </lineage>
</organism>
<dbReference type="SUPFAM" id="SSF56801">
    <property type="entry name" value="Acetyl-CoA synthetase-like"/>
    <property type="match status" value="1"/>
</dbReference>
<dbReference type="Proteomes" id="UP000554144">
    <property type="component" value="Unassembled WGS sequence"/>
</dbReference>
<dbReference type="InterPro" id="IPR042099">
    <property type="entry name" value="ANL_N_sf"/>
</dbReference>
<dbReference type="AlphaFoldDB" id="A0A853H8J7"/>
<dbReference type="EMBL" id="JACCEV010000003">
    <property type="protein sequence ID" value="NYT86374.1"/>
    <property type="molecule type" value="Genomic_DNA"/>
</dbReference>
<dbReference type="PANTHER" id="PTHR43767">
    <property type="entry name" value="LONG-CHAIN-FATTY-ACID--COA LIGASE"/>
    <property type="match status" value="1"/>
</dbReference>
<comment type="caution">
    <text evidence="2">The sequence shown here is derived from an EMBL/GenBank/DDBJ whole genome shotgun (WGS) entry which is preliminary data.</text>
</comment>
<dbReference type="InterPro" id="IPR050237">
    <property type="entry name" value="ATP-dep_AMP-bd_enzyme"/>
</dbReference>
<reference evidence="2 3" key="1">
    <citation type="submission" date="2020-07" db="EMBL/GenBank/DDBJ databases">
        <title>Taxonomic revisions and descriptions of new bacterial species based on genomic comparisons in the high-G+C-content subgroup of the family Alcaligenaceae.</title>
        <authorList>
            <person name="Szabo A."/>
            <person name="Felfoldi T."/>
        </authorList>
    </citation>
    <scope>NUCLEOTIDE SEQUENCE [LARGE SCALE GENOMIC DNA]</scope>
    <source>
        <strain evidence="2 3">DSM 25667</strain>
    </source>
</reference>
<protein>
    <submittedName>
        <fullName evidence="2">AMP-binding protein</fullName>
    </submittedName>
</protein>
<sequence length="153" mass="16565">MIRTLDFWTSMAEQHGQAAALENDHTQVTYAELLVSVNALAVALQSKDPTPGSRVGLCAEQSLEYQVSMLAILAAGKIPVPLSPYGSTENLHQMLNDTQCSTLLVDEIGQKKINADDDFAILFSQLEGLVLTYRGQTPERHATGNTSSTTQEA</sequence>
<gene>
    <name evidence="2" type="ORF">H0A62_12230</name>
</gene>
<dbReference type="PANTHER" id="PTHR43767:SF1">
    <property type="entry name" value="NONRIBOSOMAL PEPTIDE SYNTHASE PES1 (EUROFUNG)-RELATED"/>
    <property type="match status" value="1"/>
</dbReference>
<dbReference type="Gene3D" id="3.40.50.12780">
    <property type="entry name" value="N-terminal domain of ligase-like"/>
    <property type="match status" value="1"/>
</dbReference>
<accession>A0A853H8J7</accession>
<proteinExistence type="predicted"/>
<feature type="domain" description="AMP-dependent synthetase/ligase" evidence="1">
    <location>
        <begin position="12"/>
        <end position="112"/>
    </location>
</feature>
<name>A0A853H8J7_9BURK</name>